<accession>A0A5S6R4I6</accession>
<feature type="chain" id="PRO_5024349637" evidence="1">
    <location>
        <begin position="20"/>
        <end position="248"/>
    </location>
</feature>
<evidence type="ECO:0000313" key="2">
    <source>
        <dbReference type="Proteomes" id="UP000046395"/>
    </source>
</evidence>
<organism evidence="2 3">
    <name type="scientific">Trichuris muris</name>
    <name type="common">Mouse whipworm</name>
    <dbReference type="NCBI Taxonomy" id="70415"/>
    <lineage>
        <taxon>Eukaryota</taxon>
        <taxon>Metazoa</taxon>
        <taxon>Ecdysozoa</taxon>
        <taxon>Nematoda</taxon>
        <taxon>Enoplea</taxon>
        <taxon>Dorylaimia</taxon>
        <taxon>Trichinellida</taxon>
        <taxon>Trichuridae</taxon>
        <taxon>Trichuris</taxon>
    </lineage>
</organism>
<proteinExistence type="predicted"/>
<dbReference type="WBParaSite" id="TMUE_3000014501.1">
    <property type="protein sequence ID" value="TMUE_3000014501.1"/>
    <property type="gene ID" value="WBGene00285802"/>
</dbReference>
<dbReference type="AlphaFoldDB" id="A0A5S6R4I6"/>
<sequence length="248" mass="28252">MNSFLVLLLLTSLAGVAISGRRVKRFAPSAQLCTSCPQGDFGCITRCDPTEMTWRGPCHLCVPGDWRCLKFCRLPPYPIPPFCDTCPLTNYMCLAQCIPRSNHPRVCCHTCELGNIICLKTCVYCQPNNPWPCYQCSNDNNQFCQQHCGTRPPCSQCYDWDPDYVRCLRVCIPDQKSAHHPFGAFGKSRPAQCNVDVWGSWCADTWFQGLSQTERAALLRQVMFRYDYPSPSFHHQNLHSRVILMPTI</sequence>
<reference evidence="3" key="1">
    <citation type="submission" date="2019-12" db="UniProtKB">
        <authorList>
            <consortium name="WormBaseParasite"/>
        </authorList>
    </citation>
    <scope>IDENTIFICATION</scope>
</reference>
<keyword evidence="2" id="KW-1185">Reference proteome</keyword>
<protein>
    <submittedName>
        <fullName evidence="3">Uncharacterized protein</fullName>
    </submittedName>
</protein>
<dbReference type="Proteomes" id="UP000046395">
    <property type="component" value="Unassembled WGS sequence"/>
</dbReference>
<evidence type="ECO:0000256" key="1">
    <source>
        <dbReference type="SAM" id="SignalP"/>
    </source>
</evidence>
<feature type="signal peptide" evidence="1">
    <location>
        <begin position="1"/>
        <end position="19"/>
    </location>
</feature>
<keyword evidence="1" id="KW-0732">Signal</keyword>
<name>A0A5S6R4I6_TRIMR</name>
<evidence type="ECO:0000313" key="3">
    <source>
        <dbReference type="WBParaSite" id="TMUE_3000014501.1"/>
    </source>
</evidence>